<dbReference type="EMBL" id="FZOC01000001">
    <property type="protein sequence ID" value="SNR64164.1"/>
    <property type="molecule type" value="Genomic_DNA"/>
</dbReference>
<evidence type="ECO:0000313" key="5">
    <source>
        <dbReference type="EMBL" id="SNR64164.1"/>
    </source>
</evidence>
<evidence type="ECO:0000256" key="2">
    <source>
        <dbReference type="ARBA" id="ARBA00023125"/>
    </source>
</evidence>
<dbReference type="AlphaFoldDB" id="A0A238Y0N1"/>
<dbReference type="CDD" id="cd01184">
    <property type="entry name" value="INT_C_like_1"/>
    <property type="match status" value="1"/>
</dbReference>
<dbReference type="InterPro" id="IPR050090">
    <property type="entry name" value="Tyrosine_recombinase_XerCD"/>
</dbReference>
<reference evidence="5 6" key="1">
    <citation type="submission" date="2017-06" db="EMBL/GenBank/DDBJ databases">
        <authorList>
            <person name="Kim H.J."/>
            <person name="Triplett B.A."/>
        </authorList>
    </citation>
    <scope>NUCLEOTIDE SEQUENCE [LARGE SCALE GENOMIC DNA]</scope>
    <source>
        <strain evidence="5 6">DSM 13116</strain>
    </source>
</reference>
<proteinExistence type="inferred from homology"/>
<protein>
    <submittedName>
        <fullName evidence="5">Phage integrase family protein</fullName>
    </submittedName>
</protein>
<dbReference type="GO" id="GO:0006310">
    <property type="term" value="P:DNA recombination"/>
    <property type="evidence" value="ECO:0007669"/>
    <property type="project" value="UniProtKB-KW"/>
</dbReference>
<keyword evidence="6" id="KW-1185">Reference proteome</keyword>
<dbReference type="Gene3D" id="1.10.150.130">
    <property type="match status" value="1"/>
</dbReference>
<evidence type="ECO:0000256" key="1">
    <source>
        <dbReference type="ARBA" id="ARBA00008857"/>
    </source>
</evidence>
<dbReference type="Proteomes" id="UP000198324">
    <property type="component" value="Unassembled WGS sequence"/>
</dbReference>
<dbReference type="SUPFAM" id="SSF56349">
    <property type="entry name" value="DNA breaking-rejoining enzymes"/>
    <property type="match status" value="1"/>
</dbReference>
<dbReference type="InterPro" id="IPR010998">
    <property type="entry name" value="Integrase_recombinase_N"/>
</dbReference>
<keyword evidence="2" id="KW-0238">DNA-binding</keyword>
<gene>
    <name evidence="5" type="ORF">SAMN04488503_0548</name>
</gene>
<evidence type="ECO:0000313" key="6">
    <source>
        <dbReference type="Proteomes" id="UP000198324"/>
    </source>
</evidence>
<dbReference type="PANTHER" id="PTHR30349:SF41">
    <property type="entry name" value="INTEGRASE_RECOMBINASE PROTEIN MJ0367-RELATED"/>
    <property type="match status" value="1"/>
</dbReference>
<dbReference type="InterPro" id="IPR046668">
    <property type="entry name" value="DUF6538"/>
</dbReference>
<name>A0A238Y0N1_9BACT</name>
<dbReference type="InterPro" id="IPR013762">
    <property type="entry name" value="Integrase-like_cat_sf"/>
</dbReference>
<dbReference type="GO" id="GO:0003677">
    <property type="term" value="F:DNA binding"/>
    <property type="evidence" value="ECO:0007669"/>
    <property type="project" value="UniProtKB-KW"/>
</dbReference>
<evidence type="ECO:0000259" key="4">
    <source>
        <dbReference type="Pfam" id="PF20172"/>
    </source>
</evidence>
<dbReference type="PANTHER" id="PTHR30349">
    <property type="entry name" value="PHAGE INTEGRASE-RELATED"/>
    <property type="match status" value="1"/>
</dbReference>
<evidence type="ECO:0000256" key="3">
    <source>
        <dbReference type="ARBA" id="ARBA00023172"/>
    </source>
</evidence>
<dbReference type="InterPro" id="IPR011010">
    <property type="entry name" value="DNA_brk_join_enz"/>
</dbReference>
<comment type="similarity">
    <text evidence="1">Belongs to the 'phage' integrase family.</text>
</comment>
<sequence length="592" mass="68511">MPKHPRLFRRGATYYHRAAIPADIADTYPKREETFSLHTKDYQEAVRRVRIAAAEVDRRFEAHRRMLAQKAKPPLKELSEHEIKRIGEVYYTYLLEEDENIRSEQFSDSERSTIVLDADSDVDEIIKNHGFRPPTFESYGEDREAIDELTRHDYARGKVNSFYMGEAEEVLTWEEISVNLDPASPSWRKVARELQAATIRAAKAIRARNEGEVVETPKTSGIRPESNSPLLSEAVKQWVEEKSRTSWVEKTKREHCAWMGYFLDSIGDRPLDTYTKSDARAYKAMLLKLPANWVKYGELQGLPFAKAAEKAQELGLEPMSESNVNKLLGFVGSFWTWATDQYDEAPVNPFRGLKIKQRKRVRDERDPFSVEELRAIFNAPIYTGCASLRSWKDPGSLVPRNSGMFWVPLISLFSGARMGEIIQLYVEDVREEDGILFFDINDNGDDKRLKTTYSKRSIPIHASILDMGFMDHVEFCRRQGHKRLFPDLAMGEDGYYSTPFSKHFSRFLKAVGIKSRKNAFHSFRHSFEDACRDSEIPKEIMDALQGHGQEGMSERYGRGYYLRKLDEAMRRLKYRDLDLSHLNVLVQKSERP</sequence>
<dbReference type="GO" id="GO:0015074">
    <property type="term" value="P:DNA integration"/>
    <property type="evidence" value="ECO:0007669"/>
    <property type="project" value="InterPro"/>
</dbReference>
<keyword evidence="3" id="KW-0233">DNA recombination</keyword>
<organism evidence="5 6">
    <name type="scientific">Humidesulfovibrio mexicanus</name>
    <dbReference type="NCBI Taxonomy" id="147047"/>
    <lineage>
        <taxon>Bacteria</taxon>
        <taxon>Pseudomonadati</taxon>
        <taxon>Thermodesulfobacteriota</taxon>
        <taxon>Desulfovibrionia</taxon>
        <taxon>Desulfovibrionales</taxon>
        <taxon>Desulfovibrionaceae</taxon>
        <taxon>Humidesulfovibrio</taxon>
    </lineage>
</organism>
<accession>A0A238Y0N1</accession>
<dbReference type="Gene3D" id="1.10.443.10">
    <property type="entry name" value="Intergrase catalytic core"/>
    <property type="match status" value="1"/>
</dbReference>
<feature type="domain" description="DUF6538" evidence="4">
    <location>
        <begin position="7"/>
        <end position="65"/>
    </location>
</feature>
<dbReference type="Pfam" id="PF20172">
    <property type="entry name" value="DUF6538"/>
    <property type="match status" value="1"/>
</dbReference>